<dbReference type="FunFam" id="1.10.287.260:FF:000001">
    <property type="entry name" value="DNA-directed RNA polymerase"/>
    <property type="match status" value="1"/>
</dbReference>
<dbReference type="GO" id="GO:0061630">
    <property type="term" value="F:ubiquitin protein ligase activity"/>
    <property type="evidence" value="ECO:0007669"/>
    <property type="project" value="UniProtKB-EC"/>
</dbReference>
<dbReference type="OrthoDB" id="10064100at2759"/>
<evidence type="ECO:0000256" key="10">
    <source>
        <dbReference type="ARBA" id="ARBA00048552"/>
    </source>
</evidence>
<dbReference type="GO" id="GO:0006390">
    <property type="term" value="P:mitochondrial transcription"/>
    <property type="evidence" value="ECO:0007669"/>
    <property type="project" value="TreeGrafter"/>
</dbReference>
<feature type="coiled-coil region" evidence="12">
    <location>
        <begin position="868"/>
        <end position="902"/>
    </location>
</feature>
<name>A0A5J5ANY2_9ASTE</name>
<keyword evidence="6 11" id="KW-0808">Transferase</keyword>
<dbReference type="Pfam" id="PF04564">
    <property type="entry name" value="U-box"/>
    <property type="match status" value="1"/>
</dbReference>
<proteinExistence type="inferred from homology"/>
<keyword evidence="12" id="KW-0175">Coiled coil</keyword>
<dbReference type="Pfam" id="PF14700">
    <property type="entry name" value="RPOL_N"/>
    <property type="match status" value="1"/>
</dbReference>
<dbReference type="CDD" id="cd16664">
    <property type="entry name" value="RING-Ubox_PUB"/>
    <property type="match status" value="1"/>
</dbReference>
<evidence type="ECO:0000256" key="3">
    <source>
        <dbReference type="ARBA" id="ARBA00004906"/>
    </source>
</evidence>
<dbReference type="PROSITE" id="PS00900">
    <property type="entry name" value="RNA_POL_PHAGE_1"/>
    <property type="match status" value="1"/>
</dbReference>
<dbReference type="InterPro" id="IPR011989">
    <property type="entry name" value="ARM-like"/>
</dbReference>
<keyword evidence="9 11" id="KW-0804">Transcription</keyword>
<evidence type="ECO:0000313" key="14">
    <source>
        <dbReference type="EMBL" id="KAA8532835.1"/>
    </source>
</evidence>
<evidence type="ECO:0000256" key="11">
    <source>
        <dbReference type="RuleBase" id="RU003805"/>
    </source>
</evidence>
<dbReference type="Pfam" id="PF00940">
    <property type="entry name" value="RNA_pol"/>
    <property type="match status" value="1"/>
</dbReference>
<evidence type="ECO:0000313" key="15">
    <source>
        <dbReference type="Proteomes" id="UP000325577"/>
    </source>
</evidence>
<dbReference type="GO" id="GO:0016567">
    <property type="term" value="P:protein ubiquitination"/>
    <property type="evidence" value="ECO:0007669"/>
    <property type="project" value="UniProtKB-UniPathway"/>
</dbReference>
<evidence type="ECO:0000256" key="8">
    <source>
        <dbReference type="ARBA" id="ARBA00022737"/>
    </source>
</evidence>
<comment type="pathway">
    <text evidence="3">Protein modification; protein ubiquitination.</text>
</comment>
<dbReference type="Proteomes" id="UP000325577">
    <property type="component" value="Linkage Group LG19"/>
</dbReference>
<dbReference type="EMBL" id="CM018042">
    <property type="protein sequence ID" value="KAA8532835.1"/>
    <property type="molecule type" value="Genomic_DNA"/>
</dbReference>
<dbReference type="Gene3D" id="3.30.40.10">
    <property type="entry name" value="Zinc/RING finger domain, C3HC4 (zinc finger)"/>
    <property type="match status" value="1"/>
</dbReference>
<accession>A0A5J5ANY2</accession>
<dbReference type="SMART" id="SM00504">
    <property type="entry name" value="Ubox"/>
    <property type="match status" value="1"/>
</dbReference>
<dbReference type="InterPro" id="IPR046950">
    <property type="entry name" value="DNA-dir_Rpol_C_phage-type"/>
</dbReference>
<evidence type="ECO:0000256" key="1">
    <source>
        <dbReference type="ARBA" id="ARBA00000900"/>
    </source>
</evidence>
<dbReference type="SUPFAM" id="SSF57850">
    <property type="entry name" value="RING/U-box"/>
    <property type="match status" value="1"/>
</dbReference>
<dbReference type="Gene3D" id="1.10.287.280">
    <property type="match status" value="1"/>
</dbReference>
<dbReference type="PROSITE" id="PS00489">
    <property type="entry name" value="RNA_POL_PHAGE_2"/>
    <property type="match status" value="1"/>
</dbReference>
<dbReference type="UniPathway" id="UPA00143"/>
<sequence length="1297" mass="145648">MDIFCGFPFNRKCSRRYGVIECDPLVRKGLERTARHMVIPYMPMLVPPLNWTGYDRGAYLFLPSYVMRTHGAKQQRDTVKRAPKKQLEPVFEALNTLGNTKWSVNKRVLGVVDRIWASGGGLADLVDREDVPLPEEPDTEDEAEIRKWKWKVKAVKKENSERHSQRCDIELKLAVARKMKDEDGFFYPHNLDFRGRAYPMHPYLNHLGSDLVSRHSGVCRGAPSWPIRLALAEDTFGKFICWWPLEGRRWWLGAEDPFQCLATCINLAEALRSSSPETTISHMPVHQDGSCNGLQHYAALGRDKLGAAAVNLVGGDKPADVYSGIAARVLDIMRRDAEKDPATDPNALRARLLINQVDRKLVKQTVMTSVYGVTYIGARDQIKKRLKERCAIEDDAELFGAACYAAKTTLTALGEMFEAARSIMSWLGDCAKIIALENQPVRWTTPLGLPVVQPYRKLGRHLIKTSLQVLTLQRETDKVMVKRQRTAFPPNFVHSLDGSHMMMTAVACKEAGLNFAGVHDSYWTHACDVDEMNKILREKFVELYEAPILEDLLESFQKSFPTLKFPPLPVRGDFDLRELNEESTLITSLAEPLLVSISEITASVVCIEVEKEIFIEIGCYLYRASAVIMELQTTQSPPTNAIIILQSLSRRIDLAKKLVVKCQKGAHQVLSPELRSIIEKLNGVIKHMGEDMSLIPSSTFGDQEYAEVAVRSLSKEMRSVHFEVAQIQQSEQNELELHMLSLGEIPKEEIAPIETDLYSINFEVSMENPRLSDIPYLHLTEFHGSTNSRGERSYGDTSPVSLITLPQVAQYMEPLYETFFCPLTKNIMDDPVTIDSGVTYEKKAITEWLEKFENPEDILCPKTGQKLLSRALSTNMALKATIEEWKERNEAARIKVARAALSLASTESMIFEALKDLKSICRKKHNKIQICRSGMVPLLVKFLEYKDRNVRCATLELLCQLAEDDDEGKEMIATTIDISIIIKMLSSSHQPIRHTSLLLLLELSRAQSLCEKIGSVAGGILMLIATKYKRSADAFASEKADEILRNLERSPDNIKRMAENGLLEPLLNHLIGGCEEMKMEMASYLGEIVPGNDSKTHIAEKASPTLVKMVHSGNTLTRKAAFKALKQISSYHPNGKVLVQAGIFRVMVEEMFTRTIHNEPMNSKNEAAAILANILESGPELETLQANTHGHTMASDYIVYNIISMLKNSTPDELNINLIRILLCLTKFPRSSATIVSVVKETEASYNLIEIINNPNEELGVASIKLLITLSPYMGHTLVDRLCKTRGQPEGLIQSPP</sequence>
<dbReference type="InterPro" id="IPR043502">
    <property type="entry name" value="DNA/RNA_pol_sf"/>
</dbReference>
<dbReference type="SUPFAM" id="SSF56672">
    <property type="entry name" value="DNA/RNA polymerases"/>
    <property type="match status" value="1"/>
</dbReference>
<dbReference type="InterPro" id="IPR000225">
    <property type="entry name" value="Armadillo"/>
</dbReference>
<dbReference type="Gene3D" id="1.25.10.10">
    <property type="entry name" value="Leucine-rich Repeat Variant"/>
    <property type="match status" value="1"/>
</dbReference>
<dbReference type="InterPro" id="IPR029262">
    <property type="entry name" value="RPOL_N"/>
</dbReference>
<dbReference type="InterPro" id="IPR013083">
    <property type="entry name" value="Znf_RING/FYVE/PHD"/>
</dbReference>
<evidence type="ECO:0000256" key="9">
    <source>
        <dbReference type="ARBA" id="ARBA00023163"/>
    </source>
</evidence>
<dbReference type="PANTHER" id="PTHR10102:SF27">
    <property type="entry name" value="DNA-DIRECTED RNA POLYMERASE 1B, MITOCHONDRIAL"/>
    <property type="match status" value="1"/>
</dbReference>
<comment type="catalytic activity">
    <reaction evidence="1">
        <text>S-ubiquitinyl-[E2 ubiquitin-conjugating enzyme]-L-cysteine + [acceptor protein]-L-lysine = [E2 ubiquitin-conjugating enzyme]-L-cysteine + N(6)-ubiquitinyl-[acceptor protein]-L-lysine.</text>
        <dbReference type="EC" id="2.3.2.27"/>
    </reaction>
</comment>
<dbReference type="InterPro" id="IPR003613">
    <property type="entry name" value="Ubox_domain"/>
</dbReference>
<dbReference type="PANTHER" id="PTHR10102">
    <property type="entry name" value="DNA-DIRECTED RNA POLYMERASE, MITOCHONDRIAL"/>
    <property type="match status" value="1"/>
</dbReference>
<dbReference type="GO" id="GO:0003899">
    <property type="term" value="F:DNA-directed RNA polymerase activity"/>
    <property type="evidence" value="ECO:0007669"/>
    <property type="project" value="UniProtKB-EC"/>
</dbReference>
<dbReference type="Gene3D" id="1.10.150.20">
    <property type="entry name" value="5' to 3' exonuclease, C-terminal subdomain"/>
    <property type="match status" value="1"/>
</dbReference>
<keyword evidence="8" id="KW-0677">Repeat</keyword>
<dbReference type="InterPro" id="IPR016024">
    <property type="entry name" value="ARM-type_fold"/>
</dbReference>
<evidence type="ECO:0000256" key="2">
    <source>
        <dbReference type="ARBA" id="ARBA00004026"/>
    </source>
</evidence>
<dbReference type="InterPro" id="IPR037159">
    <property type="entry name" value="RNA_POL_N_sf"/>
</dbReference>
<dbReference type="GO" id="GO:0034245">
    <property type="term" value="C:mitochondrial DNA-directed RNA polymerase complex"/>
    <property type="evidence" value="ECO:0007669"/>
    <property type="project" value="TreeGrafter"/>
</dbReference>
<keyword evidence="15" id="KW-1185">Reference proteome</keyword>
<dbReference type="EC" id="2.7.7.6" evidence="11"/>
<evidence type="ECO:0000256" key="5">
    <source>
        <dbReference type="ARBA" id="ARBA00022478"/>
    </source>
</evidence>
<organism evidence="14 15">
    <name type="scientific">Nyssa sinensis</name>
    <dbReference type="NCBI Taxonomy" id="561372"/>
    <lineage>
        <taxon>Eukaryota</taxon>
        <taxon>Viridiplantae</taxon>
        <taxon>Streptophyta</taxon>
        <taxon>Embryophyta</taxon>
        <taxon>Tracheophyta</taxon>
        <taxon>Spermatophyta</taxon>
        <taxon>Magnoliopsida</taxon>
        <taxon>eudicotyledons</taxon>
        <taxon>Gunneridae</taxon>
        <taxon>Pentapetalae</taxon>
        <taxon>asterids</taxon>
        <taxon>Cornales</taxon>
        <taxon>Nyssaceae</taxon>
        <taxon>Nyssa</taxon>
    </lineage>
</organism>
<reference evidence="14 15" key="1">
    <citation type="submission" date="2019-09" db="EMBL/GenBank/DDBJ databases">
        <title>A chromosome-level genome assembly of the Chinese tupelo Nyssa sinensis.</title>
        <authorList>
            <person name="Yang X."/>
            <person name="Kang M."/>
            <person name="Yang Y."/>
            <person name="Xiong H."/>
            <person name="Wang M."/>
            <person name="Zhang Z."/>
            <person name="Wang Z."/>
            <person name="Wu H."/>
            <person name="Ma T."/>
            <person name="Liu J."/>
            <person name="Xi Z."/>
        </authorList>
    </citation>
    <scope>NUCLEOTIDE SEQUENCE [LARGE SCALE GENOMIC DNA]</scope>
    <source>
        <strain evidence="14">J267</strain>
        <tissue evidence="14">Leaf</tissue>
    </source>
</reference>
<comment type="function">
    <text evidence="2 11">DNA-dependent RNA polymerase catalyzes the transcription of DNA into RNA using the four ribonucleoside triphosphates as substrates.</text>
</comment>
<evidence type="ECO:0000256" key="7">
    <source>
        <dbReference type="ARBA" id="ARBA00022695"/>
    </source>
</evidence>
<dbReference type="InterPro" id="IPR045210">
    <property type="entry name" value="RING-Ubox_PUB"/>
</dbReference>
<dbReference type="Gene3D" id="1.10.1320.10">
    <property type="entry name" value="DNA-directed RNA polymerase, N-terminal domain"/>
    <property type="match status" value="1"/>
</dbReference>
<comment type="similarity">
    <text evidence="4 11">Belongs to the phage and mitochondrial RNA polymerase family.</text>
</comment>
<dbReference type="SUPFAM" id="SSF48371">
    <property type="entry name" value="ARM repeat"/>
    <property type="match status" value="1"/>
</dbReference>
<feature type="domain" description="U-box" evidence="13">
    <location>
        <begin position="814"/>
        <end position="892"/>
    </location>
</feature>
<dbReference type="GO" id="GO:0003677">
    <property type="term" value="F:DNA binding"/>
    <property type="evidence" value="ECO:0007669"/>
    <property type="project" value="InterPro"/>
</dbReference>
<dbReference type="InterPro" id="IPR024075">
    <property type="entry name" value="DNA-dir_RNA_pol_helix_hairp_sf"/>
</dbReference>
<evidence type="ECO:0000259" key="13">
    <source>
        <dbReference type="PROSITE" id="PS51698"/>
    </source>
</evidence>
<gene>
    <name evidence="14" type="ORF">F0562_033048</name>
</gene>
<comment type="catalytic activity">
    <reaction evidence="10 11">
        <text>RNA(n) + a ribonucleoside 5'-triphosphate = RNA(n+1) + diphosphate</text>
        <dbReference type="Rhea" id="RHEA:21248"/>
        <dbReference type="Rhea" id="RHEA-COMP:14527"/>
        <dbReference type="Rhea" id="RHEA-COMP:17342"/>
        <dbReference type="ChEBI" id="CHEBI:33019"/>
        <dbReference type="ChEBI" id="CHEBI:61557"/>
        <dbReference type="ChEBI" id="CHEBI:140395"/>
        <dbReference type="EC" id="2.7.7.6"/>
    </reaction>
</comment>
<dbReference type="Gene3D" id="1.10.287.260">
    <property type="match status" value="1"/>
</dbReference>
<dbReference type="FunFam" id="1.10.150.20:FF:000027">
    <property type="entry name" value="DNA-directed RNA polymerase"/>
    <property type="match status" value="1"/>
</dbReference>
<evidence type="ECO:0000256" key="12">
    <source>
        <dbReference type="SAM" id="Coils"/>
    </source>
</evidence>
<keyword evidence="7 11" id="KW-0548">Nucleotidyltransferase</keyword>
<dbReference type="InterPro" id="IPR002092">
    <property type="entry name" value="DNA-dir_Rpol_phage-type"/>
</dbReference>
<dbReference type="SMART" id="SM00185">
    <property type="entry name" value="ARM"/>
    <property type="match status" value="3"/>
</dbReference>
<keyword evidence="5 11" id="KW-0240">DNA-directed RNA polymerase</keyword>
<protein>
    <recommendedName>
        <fullName evidence="11">DNA-directed RNA polymerase</fullName>
        <ecNumber evidence="11">2.7.7.6</ecNumber>
    </recommendedName>
</protein>
<evidence type="ECO:0000256" key="4">
    <source>
        <dbReference type="ARBA" id="ARBA00009493"/>
    </source>
</evidence>
<evidence type="ECO:0000256" key="6">
    <source>
        <dbReference type="ARBA" id="ARBA00022679"/>
    </source>
</evidence>
<dbReference type="PROSITE" id="PS51698">
    <property type="entry name" value="U_BOX"/>
    <property type="match status" value="1"/>
</dbReference>